<dbReference type="InterPro" id="IPR010621">
    <property type="entry name" value="DUF1214"/>
</dbReference>
<dbReference type="InterPro" id="IPR010679">
    <property type="entry name" value="DUF1254"/>
</dbReference>
<accession>A0AAD6YI39</accession>
<evidence type="ECO:0000256" key="1">
    <source>
        <dbReference type="SAM" id="SignalP"/>
    </source>
</evidence>
<dbReference type="SUPFAM" id="SSF160935">
    <property type="entry name" value="VPA0735-like"/>
    <property type="match status" value="1"/>
</dbReference>
<feature type="chain" id="PRO_5042030958" description="DUF1254 domain-containing protein" evidence="1">
    <location>
        <begin position="18"/>
        <end position="482"/>
    </location>
</feature>
<dbReference type="Pfam" id="PF06863">
    <property type="entry name" value="DUF1254"/>
    <property type="match status" value="1"/>
</dbReference>
<evidence type="ECO:0000313" key="5">
    <source>
        <dbReference type="Proteomes" id="UP001219525"/>
    </source>
</evidence>
<reference evidence="4" key="1">
    <citation type="submission" date="2023-03" db="EMBL/GenBank/DDBJ databases">
        <title>Massive genome expansion in bonnet fungi (Mycena s.s.) driven by repeated elements and novel gene families across ecological guilds.</title>
        <authorList>
            <consortium name="Lawrence Berkeley National Laboratory"/>
            <person name="Harder C.B."/>
            <person name="Miyauchi S."/>
            <person name="Viragh M."/>
            <person name="Kuo A."/>
            <person name="Thoen E."/>
            <person name="Andreopoulos B."/>
            <person name="Lu D."/>
            <person name="Skrede I."/>
            <person name="Drula E."/>
            <person name="Henrissat B."/>
            <person name="Morin E."/>
            <person name="Kohler A."/>
            <person name="Barry K."/>
            <person name="LaButti K."/>
            <person name="Morin E."/>
            <person name="Salamov A."/>
            <person name="Lipzen A."/>
            <person name="Mereny Z."/>
            <person name="Hegedus B."/>
            <person name="Baldrian P."/>
            <person name="Stursova M."/>
            <person name="Weitz H."/>
            <person name="Taylor A."/>
            <person name="Grigoriev I.V."/>
            <person name="Nagy L.G."/>
            <person name="Martin F."/>
            <person name="Kauserud H."/>
        </authorList>
    </citation>
    <scope>NUCLEOTIDE SEQUENCE</scope>
    <source>
        <strain evidence="4">9144</strain>
    </source>
</reference>
<evidence type="ECO:0000313" key="4">
    <source>
        <dbReference type="EMBL" id="KAJ7218657.1"/>
    </source>
</evidence>
<dbReference type="Pfam" id="PF06742">
    <property type="entry name" value="DUF1214"/>
    <property type="match status" value="1"/>
</dbReference>
<dbReference type="EMBL" id="JARJCW010000012">
    <property type="protein sequence ID" value="KAJ7218657.1"/>
    <property type="molecule type" value="Genomic_DNA"/>
</dbReference>
<evidence type="ECO:0000259" key="2">
    <source>
        <dbReference type="Pfam" id="PF06742"/>
    </source>
</evidence>
<feature type="signal peptide" evidence="1">
    <location>
        <begin position="1"/>
        <end position="17"/>
    </location>
</feature>
<comment type="caution">
    <text evidence="4">The sequence shown here is derived from an EMBL/GenBank/DDBJ whole genome shotgun (WGS) entry which is preliminary data.</text>
</comment>
<keyword evidence="5" id="KW-1185">Reference proteome</keyword>
<gene>
    <name evidence="4" type="ORF">GGX14DRAFT_494805</name>
</gene>
<dbReference type="InterPro" id="IPR037049">
    <property type="entry name" value="DUF1214_C_sf"/>
</dbReference>
<dbReference type="PANTHER" id="PTHR36509">
    <property type="entry name" value="BLL3101 PROTEIN"/>
    <property type="match status" value="1"/>
</dbReference>
<feature type="domain" description="DUF1254" evidence="3">
    <location>
        <begin position="59"/>
        <end position="193"/>
    </location>
</feature>
<dbReference type="AlphaFoldDB" id="A0AAD6YI39"/>
<keyword evidence="1" id="KW-0732">Signal</keyword>
<dbReference type="InterPro" id="IPR037050">
    <property type="entry name" value="DUF1254_sf"/>
</dbReference>
<dbReference type="Gene3D" id="2.60.40.1610">
    <property type="entry name" value="Domain of unknown function DUF1254"/>
    <property type="match status" value="1"/>
</dbReference>
<protein>
    <recommendedName>
        <fullName evidence="6">DUF1254 domain-containing protein</fullName>
    </recommendedName>
</protein>
<organism evidence="4 5">
    <name type="scientific">Mycena pura</name>
    <dbReference type="NCBI Taxonomy" id="153505"/>
    <lineage>
        <taxon>Eukaryota</taxon>
        <taxon>Fungi</taxon>
        <taxon>Dikarya</taxon>
        <taxon>Basidiomycota</taxon>
        <taxon>Agaricomycotina</taxon>
        <taxon>Agaricomycetes</taxon>
        <taxon>Agaricomycetidae</taxon>
        <taxon>Agaricales</taxon>
        <taxon>Marasmiineae</taxon>
        <taxon>Mycenaceae</taxon>
        <taxon>Mycena</taxon>
    </lineage>
</organism>
<sequence>MWFSFLSLILFTTSALAQFKRPISAQNATVSSLIYGLPLSIYAPTANSIANQTGVWMTNTLFHATALEDPSSHSVVLFNVDTLYSRAVLDLSHGDLIATMPAMDPGRFVVWPFYDIFGNDVCNFGTVTNSTAGKYRVTYRAGNPGCEAARGDSEYAGTAYLPTAYGITFLRIEVGNASDVAHVVTEIQPGFTLASLPPHHAPSAPPLTPELLNSDPASGNTPLYIMQLLARLAAFSPPEVLSDAPTIDATLAAAGVHVAAQRYIPPAGVDLSRAFAAAQAAYAAIPTSPAWITLGGAWSTLAPAVAGDFGTAYTARAYIAVNAYLLLSADQAVYPFFAVTETLSSNETYVLEFGGGKPRVTGFWSLTVYDAAGFLVPNPVDRYALGDRSNMTYPDGTRVYGGTSPANSTEPFYMLLQAADNPPTAAEWAPNWLPTPAGGAAFRFVLRWFGPTAALLDGTYTYPTLTAVAANPPLPRTGPSSE</sequence>
<dbReference type="Gene3D" id="2.60.120.600">
    <property type="entry name" value="Domain of unknown function DUF1214, C-terminal domain"/>
    <property type="match status" value="1"/>
</dbReference>
<proteinExistence type="predicted"/>
<evidence type="ECO:0000259" key="3">
    <source>
        <dbReference type="Pfam" id="PF06863"/>
    </source>
</evidence>
<dbReference type="Proteomes" id="UP001219525">
    <property type="component" value="Unassembled WGS sequence"/>
</dbReference>
<dbReference type="PANTHER" id="PTHR36509:SF2">
    <property type="entry name" value="BLL3101 PROTEIN"/>
    <property type="match status" value="1"/>
</dbReference>
<feature type="domain" description="DUF1214" evidence="2">
    <location>
        <begin position="341"/>
        <end position="452"/>
    </location>
</feature>
<name>A0AAD6YI39_9AGAR</name>
<evidence type="ECO:0008006" key="6">
    <source>
        <dbReference type="Google" id="ProtNLM"/>
    </source>
</evidence>